<reference evidence="2" key="1">
    <citation type="submission" date="2021-01" db="EMBL/GenBank/DDBJ databases">
        <authorList>
            <person name="Corre E."/>
            <person name="Pelletier E."/>
            <person name="Niang G."/>
            <person name="Scheremetjew M."/>
            <person name="Finn R."/>
            <person name="Kale V."/>
            <person name="Holt S."/>
            <person name="Cochrane G."/>
            <person name="Meng A."/>
            <person name="Brown T."/>
            <person name="Cohen L."/>
        </authorList>
    </citation>
    <scope>NUCLEOTIDE SEQUENCE</scope>
    <source>
        <strain evidence="2">CCMP1594</strain>
    </source>
</reference>
<sequence length="110" mass="11645">MWNADKAISSPLLTAALLTMHSTGTCSNGWKSSVYINVAILSNAANSSGQIHLYASGREGHDLCMPLTKVVNTNAAIFLELLVTLHCTGSTLNTTFGAHTYGGQKQCPCM</sequence>
<name>A0A7S4FUY3_9EUGL</name>
<accession>A0A7S4FUY3</accession>
<dbReference type="AlphaFoldDB" id="A0A7S4FUY3"/>
<feature type="chain" id="PRO_5031394788" description="Secreted protein" evidence="1">
    <location>
        <begin position="28"/>
        <end position="110"/>
    </location>
</feature>
<proteinExistence type="predicted"/>
<protein>
    <recommendedName>
        <fullName evidence="3">Secreted protein</fullName>
    </recommendedName>
</protein>
<organism evidence="2">
    <name type="scientific">Eutreptiella gymnastica</name>
    <dbReference type="NCBI Taxonomy" id="73025"/>
    <lineage>
        <taxon>Eukaryota</taxon>
        <taxon>Discoba</taxon>
        <taxon>Euglenozoa</taxon>
        <taxon>Euglenida</taxon>
        <taxon>Spirocuta</taxon>
        <taxon>Euglenophyceae</taxon>
        <taxon>Eutreptiales</taxon>
        <taxon>Eutreptiaceae</taxon>
        <taxon>Eutreptiella</taxon>
    </lineage>
</organism>
<evidence type="ECO:0000313" key="2">
    <source>
        <dbReference type="EMBL" id="CAE0816051.1"/>
    </source>
</evidence>
<feature type="signal peptide" evidence="1">
    <location>
        <begin position="1"/>
        <end position="27"/>
    </location>
</feature>
<gene>
    <name evidence="2" type="ORF">EGYM00163_LOCUS27210</name>
</gene>
<dbReference type="EMBL" id="HBJA01077618">
    <property type="protein sequence ID" value="CAE0816051.1"/>
    <property type="molecule type" value="Transcribed_RNA"/>
</dbReference>
<evidence type="ECO:0000256" key="1">
    <source>
        <dbReference type="SAM" id="SignalP"/>
    </source>
</evidence>
<evidence type="ECO:0008006" key="3">
    <source>
        <dbReference type="Google" id="ProtNLM"/>
    </source>
</evidence>
<keyword evidence="1" id="KW-0732">Signal</keyword>